<dbReference type="EMBL" id="BGZK01000333">
    <property type="protein sequence ID" value="GBP37437.1"/>
    <property type="molecule type" value="Genomic_DNA"/>
</dbReference>
<protein>
    <submittedName>
        <fullName evidence="1">Uncharacterized protein</fullName>
    </submittedName>
</protein>
<sequence length="89" mass="9446">MTRVPVVPPPRSVAFGPIPGPPFSSVCYRVSVFLRAVFRSAGLRASMSVCGTAQCTSRGNGYATFEFVTVICSDSPHRLHAEAAHGFCA</sequence>
<accession>A0A4C1VGK2</accession>
<keyword evidence="2" id="KW-1185">Reference proteome</keyword>
<evidence type="ECO:0000313" key="2">
    <source>
        <dbReference type="Proteomes" id="UP000299102"/>
    </source>
</evidence>
<dbReference type="Proteomes" id="UP000299102">
    <property type="component" value="Unassembled WGS sequence"/>
</dbReference>
<dbReference type="AlphaFoldDB" id="A0A4C1VGK2"/>
<evidence type="ECO:0000313" key="1">
    <source>
        <dbReference type="EMBL" id="GBP37437.1"/>
    </source>
</evidence>
<gene>
    <name evidence="1" type="ORF">EVAR_16342_1</name>
</gene>
<organism evidence="1 2">
    <name type="scientific">Eumeta variegata</name>
    <name type="common">Bagworm moth</name>
    <name type="synonym">Eumeta japonica</name>
    <dbReference type="NCBI Taxonomy" id="151549"/>
    <lineage>
        <taxon>Eukaryota</taxon>
        <taxon>Metazoa</taxon>
        <taxon>Ecdysozoa</taxon>
        <taxon>Arthropoda</taxon>
        <taxon>Hexapoda</taxon>
        <taxon>Insecta</taxon>
        <taxon>Pterygota</taxon>
        <taxon>Neoptera</taxon>
        <taxon>Endopterygota</taxon>
        <taxon>Lepidoptera</taxon>
        <taxon>Glossata</taxon>
        <taxon>Ditrysia</taxon>
        <taxon>Tineoidea</taxon>
        <taxon>Psychidae</taxon>
        <taxon>Oiketicinae</taxon>
        <taxon>Eumeta</taxon>
    </lineage>
</organism>
<comment type="caution">
    <text evidence="1">The sequence shown here is derived from an EMBL/GenBank/DDBJ whole genome shotgun (WGS) entry which is preliminary data.</text>
</comment>
<reference evidence="1 2" key="1">
    <citation type="journal article" date="2019" name="Commun. Biol.">
        <title>The bagworm genome reveals a unique fibroin gene that provides high tensile strength.</title>
        <authorList>
            <person name="Kono N."/>
            <person name="Nakamura H."/>
            <person name="Ohtoshi R."/>
            <person name="Tomita M."/>
            <person name="Numata K."/>
            <person name="Arakawa K."/>
        </authorList>
    </citation>
    <scope>NUCLEOTIDE SEQUENCE [LARGE SCALE GENOMIC DNA]</scope>
</reference>
<name>A0A4C1VGK2_EUMVA</name>
<proteinExistence type="predicted"/>